<feature type="compositionally biased region" description="Basic residues" evidence="5">
    <location>
        <begin position="808"/>
        <end position="818"/>
    </location>
</feature>
<reference evidence="9" key="1">
    <citation type="submission" date="2018-12" db="EMBL/GenBank/DDBJ databases">
        <title>Tengunoibacter tsumagoiensis gen. nov., sp. nov., Dictyobacter kobayashii sp. nov., D. alpinus sp. nov., and D. joshuensis sp. nov. and description of Dictyobacteraceae fam. nov. within the order Ktedonobacterales isolated from Tengu-no-mugimeshi.</title>
        <authorList>
            <person name="Wang C.M."/>
            <person name="Zheng Y."/>
            <person name="Sakai Y."/>
            <person name="Toyoda A."/>
            <person name="Minakuchi Y."/>
            <person name="Abe K."/>
            <person name="Yokota A."/>
            <person name="Yabe S."/>
        </authorList>
    </citation>
    <scope>NUCLEOTIDE SEQUENCE [LARGE SCALE GENOMIC DNA]</scope>
    <source>
        <strain evidence="9">Uno16</strain>
    </source>
</reference>
<dbReference type="Gene3D" id="3.90.180.10">
    <property type="entry name" value="Medium-chain alcohol dehydrogenases, catalytic domain"/>
    <property type="match status" value="1"/>
</dbReference>
<feature type="compositionally biased region" description="Acidic residues" evidence="5">
    <location>
        <begin position="707"/>
        <end position="719"/>
    </location>
</feature>
<feature type="region of interest" description="Disordered" evidence="5">
    <location>
        <begin position="578"/>
        <end position="818"/>
    </location>
</feature>
<dbReference type="RefSeq" id="WP_126626695.1">
    <property type="nucleotide sequence ID" value="NZ_BIFT01000001.1"/>
</dbReference>
<feature type="compositionally biased region" description="Basic and acidic residues" evidence="5">
    <location>
        <begin position="648"/>
        <end position="663"/>
    </location>
</feature>
<dbReference type="InterPro" id="IPR013154">
    <property type="entry name" value="ADH-like_N"/>
</dbReference>
<comment type="similarity">
    <text evidence="4">Belongs to the zinc-containing alcohol dehydrogenase family.</text>
</comment>
<evidence type="ECO:0000259" key="7">
    <source>
        <dbReference type="Pfam" id="PF08240"/>
    </source>
</evidence>
<dbReference type="SUPFAM" id="SSF51735">
    <property type="entry name" value="NAD(P)-binding Rossmann-fold domains"/>
    <property type="match status" value="1"/>
</dbReference>
<evidence type="ECO:0000313" key="8">
    <source>
        <dbReference type="EMBL" id="GCE26206.1"/>
    </source>
</evidence>
<evidence type="ECO:0000259" key="6">
    <source>
        <dbReference type="Pfam" id="PF00107"/>
    </source>
</evidence>
<dbReference type="EMBL" id="BIFT01000001">
    <property type="protein sequence ID" value="GCE26206.1"/>
    <property type="molecule type" value="Genomic_DNA"/>
</dbReference>
<feature type="region of interest" description="Disordered" evidence="5">
    <location>
        <begin position="532"/>
        <end position="565"/>
    </location>
</feature>
<dbReference type="InterPro" id="IPR002328">
    <property type="entry name" value="ADH_Zn_CS"/>
</dbReference>
<protein>
    <recommendedName>
        <fullName evidence="10">Enoyl reductase (ER) domain-containing protein</fullName>
    </recommendedName>
</protein>
<keyword evidence="2 4" id="KW-0862">Zinc</keyword>
<evidence type="ECO:0008006" key="10">
    <source>
        <dbReference type="Google" id="ProtNLM"/>
    </source>
</evidence>
<dbReference type="InterPro" id="IPR013149">
    <property type="entry name" value="ADH-like_C"/>
</dbReference>
<dbReference type="InterPro" id="IPR011032">
    <property type="entry name" value="GroES-like_sf"/>
</dbReference>
<organism evidence="8 9">
    <name type="scientific">Dictyobacter alpinus</name>
    <dbReference type="NCBI Taxonomy" id="2014873"/>
    <lineage>
        <taxon>Bacteria</taxon>
        <taxon>Bacillati</taxon>
        <taxon>Chloroflexota</taxon>
        <taxon>Ktedonobacteria</taxon>
        <taxon>Ktedonobacterales</taxon>
        <taxon>Dictyobacteraceae</taxon>
        <taxon>Dictyobacter</taxon>
    </lineage>
</organism>
<keyword evidence="3" id="KW-0560">Oxidoreductase</keyword>
<comment type="cofactor">
    <cofactor evidence="4">
        <name>Zn(2+)</name>
        <dbReference type="ChEBI" id="CHEBI:29105"/>
    </cofactor>
</comment>
<sequence length="818" mass="90404">MWTSTMDLDQKKVLLTQLLGHFYHDIYFSSYSPLQVQNLPRQSLPESSWVRVRNRLSGICGSDIHQLFKGGGDQRVASAATPSQKEFYPGHEVVGEVIEVGDDVQRVHVGDRVALQWHPNCITAGVQSLCHACSTGNYNLCDHGSFLAPQPLGGGWSEEMLLHEQQLFRVPTGLSDEQAVMLEPAAVAMHAVLRHLPHPGERVLIIGAGTVGLITQQIVRALVPQSEISVLARYPFQLEQATRLGAAHIIYPNSAYEGIQKATNAKLYQGIFGNQVLQGGYDVIYDTVGQKTSWFHQSTLHHALRWVRSKGTVVLVGMSQHPIGIDLTPLWNQEISLLGSNSHGVEYWPLDSNEHTSTFRVVSELMQQRRITPEQFITHHFALDNYKHALLTAKNKAESRAIKVVFDYSLLPASVVPNVRASAPRIRRQSTINFMEHSSDEVRRSGEYPLNVPLTPGQKEIPSAQPHTKELARSPKPVRTQEEYDDDDTATALPAIGRRVTGNIRSYVPQSQMQEHVELPNLQQEEVVPAQGPGYDAEDAEDQDMADKTQRISRSQLIPQTETDLHLDSDATTLFSRSSIPLSTDHANEADQEAHEEPVESAHPELVGEDLESVPHPELVGEDLESVPHPELATDVEAEQLAYAQQNEDEHVEATEQDQREVPALESPAISLDSAFPHTIHTEEAAADPMAETPLSTSTEIPPASFDETDVTSEPEEEPVSIAEPQEQAVSYESGHKEEDLVSEQEISMPPADEVLETSSTAPEEETPSNAEPVTAEVDEEGTEIISSADALPQIAEPQTARAQQPRSRTRKKRAGSR</sequence>
<dbReference type="GO" id="GO:0008270">
    <property type="term" value="F:zinc ion binding"/>
    <property type="evidence" value="ECO:0007669"/>
    <property type="project" value="InterPro"/>
</dbReference>
<dbReference type="Pfam" id="PF08240">
    <property type="entry name" value="ADH_N"/>
    <property type="match status" value="1"/>
</dbReference>
<dbReference type="InterPro" id="IPR050129">
    <property type="entry name" value="Zn_alcohol_dh"/>
</dbReference>
<dbReference type="Gene3D" id="3.40.50.720">
    <property type="entry name" value="NAD(P)-binding Rossmann-like Domain"/>
    <property type="match status" value="1"/>
</dbReference>
<feature type="compositionally biased region" description="Polar residues" evidence="5">
    <location>
        <begin position="552"/>
        <end position="562"/>
    </location>
</feature>
<proteinExistence type="inferred from homology"/>
<dbReference type="SUPFAM" id="SSF50129">
    <property type="entry name" value="GroES-like"/>
    <property type="match status" value="1"/>
</dbReference>
<evidence type="ECO:0000256" key="5">
    <source>
        <dbReference type="SAM" id="MobiDB-lite"/>
    </source>
</evidence>
<dbReference type="AlphaFoldDB" id="A0A402B4D5"/>
<evidence type="ECO:0000256" key="3">
    <source>
        <dbReference type="ARBA" id="ARBA00023002"/>
    </source>
</evidence>
<evidence type="ECO:0000256" key="2">
    <source>
        <dbReference type="ARBA" id="ARBA00022833"/>
    </source>
</evidence>
<keyword evidence="1 4" id="KW-0479">Metal-binding</keyword>
<dbReference type="CDD" id="cd05188">
    <property type="entry name" value="MDR"/>
    <property type="match status" value="1"/>
</dbReference>
<dbReference type="OrthoDB" id="9770238at2"/>
<dbReference type="InterPro" id="IPR036291">
    <property type="entry name" value="NAD(P)-bd_dom_sf"/>
</dbReference>
<evidence type="ECO:0000256" key="1">
    <source>
        <dbReference type="ARBA" id="ARBA00022723"/>
    </source>
</evidence>
<evidence type="ECO:0000313" key="9">
    <source>
        <dbReference type="Proteomes" id="UP000287171"/>
    </source>
</evidence>
<feature type="domain" description="Alcohol dehydrogenase-like C-terminal" evidence="6">
    <location>
        <begin position="211"/>
        <end position="348"/>
    </location>
</feature>
<keyword evidence="9" id="KW-1185">Reference proteome</keyword>
<dbReference type="PROSITE" id="PS00059">
    <property type="entry name" value="ADH_ZINC"/>
    <property type="match status" value="1"/>
</dbReference>
<accession>A0A402B4D5</accession>
<name>A0A402B4D5_9CHLR</name>
<evidence type="ECO:0000256" key="4">
    <source>
        <dbReference type="RuleBase" id="RU361277"/>
    </source>
</evidence>
<feature type="region of interest" description="Disordered" evidence="5">
    <location>
        <begin position="451"/>
        <end position="491"/>
    </location>
</feature>
<dbReference type="Proteomes" id="UP000287171">
    <property type="component" value="Unassembled WGS sequence"/>
</dbReference>
<feature type="domain" description="Alcohol dehydrogenase-like N-terminal" evidence="7">
    <location>
        <begin position="48"/>
        <end position="171"/>
    </location>
</feature>
<dbReference type="Pfam" id="PF00107">
    <property type="entry name" value="ADH_zinc_N"/>
    <property type="match status" value="1"/>
</dbReference>
<comment type="caution">
    <text evidence="8">The sequence shown here is derived from an EMBL/GenBank/DDBJ whole genome shotgun (WGS) entry which is preliminary data.</text>
</comment>
<dbReference type="PANTHER" id="PTHR43401">
    <property type="entry name" value="L-THREONINE 3-DEHYDROGENASE"/>
    <property type="match status" value="1"/>
</dbReference>
<feature type="compositionally biased region" description="Basic and acidic residues" evidence="5">
    <location>
        <begin position="586"/>
        <end position="603"/>
    </location>
</feature>
<gene>
    <name evidence="8" type="ORF">KDA_16900</name>
</gene>
<dbReference type="GO" id="GO:0016491">
    <property type="term" value="F:oxidoreductase activity"/>
    <property type="evidence" value="ECO:0007669"/>
    <property type="project" value="UniProtKB-KW"/>
</dbReference>
<dbReference type="PANTHER" id="PTHR43401:SF2">
    <property type="entry name" value="L-THREONINE 3-DEHYDROGENASE"/>
    <property type="match status" value="1"/>
</dbReference>